<evidence type="ECO:0000256" key="2">
    <source>
        <dbReference type="SAM" id="SignalP"/>
    </source>
</evidence>
<evidence type="ECO:0000256" key="1">
    <source>
        <dbReference type="SAM" id="MobiDB-lite"/>
    </source>
</evidence>
<feature type="region of interest" description="Disordered" evidence="1">
    <location>
        <begin position="59"/>
        <end position="139"/>
    </location>
</feature>
<reference evidence="3" key="1">
    <citation type="submission" date="2022-07" db="EMBL/GenBank/DDBJ databases">
        <title>The genome of Lyophyllum shimeji provides insight into the initial evolution of ectomycorrhizal fungal genome.</title>
        <authorList>
            <person name="Kobayashi Y."/>
            <person name="Shibata T."/>
            <person name="Hirakawa H."/>
            <person name="Shigenobu S."/>
            <person name="Nishiyama T."/>
            <person name="Yamada A."/>
            <person name="Hasebe M."/>
            <person name="Kawaguchi M."/>
        </authorList>
    </citation>
    <scope>NUCLEOTIDE SEQUENCE</scope>
    <source>
        <strain evidence="3">AT787</strain>
    </source>
</reference>
<sequence>MKFSILPLLALLFSIARLSSALPPTQLLGRNVKVTPNWQNTGSNIYSDIPLRKVMARAMEARRASPPDTKPPDTESRTLGLLSATIGSSSPAPVLPPPPRPRQRPHDDVDDDRDEEPVPPPAGPGSAPLQFGPGPVILP</sequence>
<evidence type="ECO:0000313" key="3">
    <source>
        <dbReference type="EMBL" id="GLB36959.1"/>
    </source>
</evidence>
<organism evidence="3 4">
    <name type="scientific">Lyophyllum shimeji</name>
    <name type="common">Hon-shimeji</name>
    <name type="synonym">Tricholoma shimeji</name>
    <dbReference type="NCBI Taxonomy" id="47721"/>
    <lineage>
        <taxon>Eukaryota</taxon>
        <taxon>Fungi</taxon>
        <taxon>Dikarya</taxon>
        <taxon>Basidiomycota</taxon>
        <taxon>Agaricomycotina</taxon>
        <taxon>Agaricomycetes</taxon>
        <taxon>Agaricomycetidae</taxon>
        <taxon>Agaricales</taxon>
        <taxon>Tricholomatineae</taxon>
        <taxon>Lyophyllaceae</taxon>
        <taxon>Lyophyllum</taxon>
    </lineage>
</organism>
<name>A0A9P3PK67_LYOSH</name>
<accession>A0A9P3PK67</accession>
<feature type="signal peptide" evidence="2">
    <location>
        <begin position="1"/>
        <end position="21"/>
    </location>
</feature>
<comment type="caution">
    <text evidence="3">The sequence shown here is derived from an EMBL/GenBank/DDBJ whole genome shotgun (WGS) entry which is preliminary data.</text>
</comment>
<gene>
    <name evidence="3" type="ORF">LshimejAT787_0400100</name>
</gene>
<dbReference type="AlphaFoldDB" id="A0A9P3PK67"/>
<dbReference type="Proteomes" id="UP001063166">
    <property type="component" value="Unassembled WGS sequence"/>
</dbReference>
<keyword evidence="4" id="KW-1185">Reference proteome</keyword>
<feature type="compositionally biased region" description="Basic and acidic residues" evidence="1">
    <location>
        <begin position="59"/>
        <end position="76"/>
    </location>
</feature>
<evidence type="ECO:0000313" key="4">
    <source>
        <dbReference type="Proteomes" id="UP001063166"/>
    </source>
</evidence>
<dbReference type="EMBL" id="BRPK01000004">
    <property type="protein sequence ID" value="GLB36959.1"/>
    <property type="molecule type" value="Genomic_DNA"/>
</dbReference>
<feature type="chain" id="PRO_5040460757" evidence="2">
    <location>
        <begin position="22"/>
        <end position="139"/>
    </location>
</feature>
<proteinExistence type="predicted"/>
<feature type="compositionally biased region" description="Acidic residues" evidence="1">
    <location>
        <begin position="108"/>
        <end position="117"/>
    </location>
</feature>
<keyword evidence="2" id="KW-0732">Signal</keyword>
<protein>
    <submittedName>
        <fullName evidence="3">Uncharacterized protein</fullName>
    </submittedName>
</protein>